<name>A0A1L3GQR5_9BACT</name>
<dbReference type="RefSeq" id="WP_072284248.1">
    <property type="nucleotide sequence ID" value="NZ_CP015519.1"/>
</dbReference>
<evidence type="ECO:0000259" key="1">
    <source>
        <dbReference type="SMART" id="SM00731"/>
    </source>
</evidence>
<dbReference type="Proteomes" id="UP000182517">
    <property type="component" value="Chromosome"/>
</dbReference>
<organism evidence="2 3">
    <name type="scientific">Syntrophotalea acetylenivorans</name>
    <dbReference type="NCBI Taxonomy" id="1842532"/>
    <lineage>
        <taxon>Bacteria</taxon>
        <taxon>Pseudomonadati</taxon>
        <taxon>Thermodesulfobacteriota</taxon>
        <taxon>Desulfuromonadia</taxon>
        <taxon>Desulfuromonadales</taxon>
        <taxon>Syntrophotaleaceae</taxon>
        <taxon>Syntrophotalea</taxon>
    </lineage>
</organism>
<reference evidence="2 3" key="1">
    <citation type="journal article" date="2017" name="Genome Announc.">
        <title>Complete Genome Sequences of Two Acetylene-Fermenting Pelobacter acetylenicus Strains.</title>
        <authorList>
            <person name="Sutton J.M."/>
            <person name="Baesman S.M."/>
            <person name="Fierst J.L."/>
            <person name="Poret-Peterson A.T."/>
            <person name="Oremland R.S."/>
            <person name="Dunlap D.S."/>
            <person name="Akob D.M."/>
        </authorList>
    </citation>
    <scope>NUCLEOTIDE SEQUENCE [LARGE SCALE GENOMIC DNA]</scope>
    <source>
        <strain evidence="2 3">SFB93</strain>
    </source>
</reference>
<dbReference type="OrthoDB" id="249404at2"/>
<dbReference type="InterPro" id="IPR006640">
    <property type="entry name" value="SprT-like_domain"/>
</dbReference>
<accession>A0A1L3GQR5</accession>
<dbReference type="AlphaFoldDB" id="A0A1L3GQR5"/>
<dbReference type="KEGG" id="pef:A7E78_10590"/>
<proteinExistence type="predicted"/>
<keyword evidence="3" id="KW-1185">Reference proteome</keyword>
<dbReference type="Gene3D" id="3.30.2010.10">
    <property type="entry name" value="Metalloproteases ('zincins'), catalytic domain"/>
    <property type="match status" value="1"/>
</dbReference>
<protein>
    <recommendedName>
        <fullName evidence="1">SprT-like domain-containing protein</fullName>
    </recommendedName>
</protein>
<dbReference type="EMBL" id="CP015519">
    <property type="protein sequence ID" value="APG28255.1"/>
    <property type="molecule type" value="Genomic_DNA"/>
</dbReference>
<sequence>MHNDSMSKQKSNPRSIGATVSFQYRERELSGVIARLTGQAAFVLGNDQCSYRIPIDQLQSPCAEPVAIAAEAATAPVPSAATLQVNEEITFHCRGQQLSGRIVRLNPRRAHVLCENNEEYAVPYARIAAKCPQSRNDVGERLSTVRQLAVDLLDKHGLAGWSFDFDHAVRRAGCCDYRRKRISLALQFVRQVSEEEIHDTLLHEIAHALVGKKHNHDAVWKAKAQAIGSSGERCHDTRFCPPRYIVACRNGCWRVTAERRRRNVVCGQCRGEIVYQTFTEKRWRESRDSKDHR</sequence>
<feature type="domain" description="SprT-like" evidence="1">
    <location>
        <begin position="140"/>
        <end position="276"/>
    </location>
</feature>
<dbReference type="Pfam" id="PF10263">
    <property type="entry name" value="SprT-like"/>
    <property type="match status" value="1"/>
</dbReference>
<evidence type="ECO:0000313" key="2">
    <source>
        <dbReference type="EMBL" id="APG28255.1"/>
    </source>
</evidence>
<evidence type="ECO:0000313" key="3">
    <source>
        <dbReference type="Proteomes" id="UP000182517"/>
    </source>
</evidence>
<gene>
    <name evidence="2" type="ORF">A7E78_10590</name>
</gene>
<dbReference type="SMART" id="SM00731">
    <property type="entry name" value="SprT"/>
    <property type="match status" value="1"/>
</dbReference>
<dbReference type="STRING" id="1842532.A7E78_10590"/>
<dbReference type="GO" id="GO:0006950">
    <property type="term" value="P:response to stress"/>
    <property type="evidence" value="ECO:0007669"/>
    <property type="project" value="UniProtKB-ARBA"/>
</dbReference>